<organism evidence="1 2">
    <name type="scientific">Cinara cedri</name>
    <dbReference type="NCBI Taxonomy" id="506608"/>
    <lineage>
        <taxon>Eukaryota</taxon>
        <taxon>Metazoa</taxon>
        <taxon>Ecdysozoa</taxon>
        <taxon>Arthropoda</taxon>
        <taxon>Hexapoda</taxon>
        <taxon>Insecta</taxon>
        <taxon>Pterygota</taxon>
        <taxon>Neoptera</taxon>
        <taxon>Paraneoptera</taxon>
        <taxon>Hemiptera</taxon>
        <taxon>Sternorrhyncha</taxon>
        <taxon>Aphidomorpha</taxon>
        <taxon>Aphidoidea</taxon>
        <taxon>Aphididae</taxon>
        <taxon>Lachninae</taxon>
        <taxon>Cinara</taxon>
    </lineage>
</organism>
<evidence type="ECO:0000313" key="2">
    <source>
        <dbReference type="Proteomes" id="UP000325440"/>
    </source>
</evidence>
<dbReference type="EMBL" id="CABPRJ010000001">
    <property type="protein sequence ID" value="VVC24179.1"/>
    <property type="molecule type" value="Genomic_DNA"/>
</dbReference>
<dbReference type="Proteomes" id="UP000325440">
    <property type="component" value="Unassembled WGS sequence"/>
</dbReference>
<keyword evidence="2" id="KW-1185">Reference proteome</keyword>
<feature type="non-terminal residue" evidence="1">
    <location>
        <position position="1"/>
    </location>
</feature>
<proteinExistence type="predicted"/>
<reference evidence="1 2" key="1">
    <citation type="submission" date="2019-08" db="EMBL/GenBank/DDBJ databases">
        <authorList>
            <person name="Alioto T."/>
            <person name="Alioto T."/>
            <person name="Gomez Garrido J."/>
        </authorList>
    </citation>
    <scope>NUCLEOTIDE SEQUENCE [LARGE SCALE GENOMIC DNA]</scope>
</reference>
<accession>A0A5E4LXF4</accession>
<dbReference type="AlphaFoldDB" id="A0A5E4LXF4"/>
<sequence>VQLLAARFVSKNVRPASPASKPVLSNTLTRPESILPSRCPNSKPICQSGFQFEPIIVTPDRYFHDPD</sequence>
<protein>
    <submittedName>
        <fullName evidence="1">Uncharacterized protein</fullName>
    </submittedName>
</protein>
<evidence type="ECO:0000313" key="1">
    <source>
        <dbReference type="EMBL" id="VVC24179.1"/>
    </source>
</evidence>
<gene>
    <name evidence="1" type="ORF">CINCED_3A011211</name>
</gene>
<name>A0A5E4LXF4_9HEMI</name>